<comment type="caution">
    <text evidence="2">The sequence shown here is derived from an EMBL/GenBank/DDBJ whole genome shotgun (WGS) entry which is preliminary data.</text>
</comment>
<organism evidence="2 3">
    <name type="scientific">Brevundimonas mediterranea</name>
    <dbReference type="NCBI Taxonomy" id="74329"/>
    <lineage>
        <taxon>Bacteria</taxon>
        <taxon>Pseudomonadati</taxon>
        <taxon>Pseudomonadota</taxon>
        <taxon>Alphaproteobacteria</taxon>
        <taxon>Caulobacterales</taxon>
        <taxon>Caulobacteraceae</taxon>
        <taxon>Brevundimonas</taxon>
    </lineage>
</organism>
<dbReference type="Proteomes" id="UP000532936">
    <property type="component" value="Unassembled WGS sequence"/>
</dbReference>
<feature type="chain" id="PRO_5030875192" evidence="1">
    <location>
        <begin position="24"/>
        <end position="291"/>
    </location>
</feature>
<name>A0A7W6A7S6_9CAUL</name>
<reference evidence="2 3" key="1">
    <citation type="submission" date="2020-08" db="EMBL/GenBank/DDBJ databases">
        <title>Genomic Encyclopedia of Type Strains, Phase IV (KMG-IV): sequencing the most valuable type-strain genomes for metagenomic binning, comparative biology and taxonomic classification.</title>
        <authorList>
            <person name="Goeker M."/>
        </authorList>
    </citation>
    <scope>NUCLEOTIDE SEQUENCE [LARGE SCALE GENOMIC DNA]</scope>
    <source>
        <strain evidence="2 3">DSM 14878</strain>
    </source>
</reference>
<protein>
    <submittedName>
        <fullName evidence="2">Uncharacterized protein</fullName>
    </submittedName>
</protein>
<dbReference type="AlphaFoldDB" id="A0A7W6A7S6"/>
<evidence type="ECO:0000313" key="2">
    <source>
        <dbReference type="EMBL" id="MBB3873320.1"/>
    </source>
</evidence>
<gene>
    <name evidence="2" type="ORF">GGR11_002882</name>
</gene>
<keyword evidence="1" id="KW-0732">Signal</keyword>
<dbReference type="RefSeq" id="WP_183198048.1">
    <property type="nucleotide sequence ID" value="NZ_JACIDA010000003.1"/>
</dbReference>
<dbReference type="EMBL" id="JACIDA010000003">
    <property type="protein sequence ID" value="MBB3873320.1"/>
    <property type="molecule type" value="Genomic_DNA"/>
</dbReference>
<sequence>MPQASRFALVAAAATLVAGAAQAQSTGAQTTQDRLGAVVGALFGDRLGLSAMDQAWLRGGRPLRDGQAQFTTRIDASLRTGAVSSSAAARLRSDYVALVDLETRYAADGRISTDERSDLNARYNALTQNLESSPADYGQADSVAQGRAAFGARVDAAVAARRISRTEATRLKTDYQALIQVESRYQADGSITATERADLDARLDALDARVGDGPASQPTKQTPRARLTTLETSLAGAERAGAITRSEAADVRVELGDLQRLDAAYSRYTPSSDEAAYLTRRIGELEARVRR</sequence>
<evidence type="ECO:0000256" key="1">
    <source>
        <dbReference type="SAM" id="SignalP"/>
    </source>
</evidence>
<feature type="signal peptide" evidence="1">
    <location>
        <begin position="1"/>
        <end position="23"/>
    </location>
</feature>
<proteinExistence type="predicted"/>
<evidence type="ECO:0000313" key="3">
    <source>
        <dbReference type="Proteomes" id="UP000532936"/>
    </source>
</evidence>
<accession>A0A7W6A7S6</accession>